<dbReference type="KEGG" id="pbn:PADG_12391"/>
<protein>
    <submittedName>
        <fullName evidence="1">Uncharacterized protein</fullName>
    </submittedName>
</protein>
<reference evidence="1 2" key="1">
    <citation type="journal article" date="2011" name="PLoS Genet.">
        <title>Comparative genomic analysis of human fungal pathogens causing paracoccidioidomycosis.</title>
        <authorList>
            <person name="Desjardins C.A."/>
            <person name="Champion M.D."/>
            <person name="Holder J.W."/>
            <person name="Muszewska A."/>
            <person name="Goldberg J."/>
            <person name="Bailao A.M."/>
            <person name="Brigido M.M."/>
            <person name="Ferreira M.E."/>
            <person name="Garcia A.M."/>
            <person name="Grynberg M."/>
            <person name="Gujja S."/>
            <person name="Heiman D.I."/>
            <person name="Henn M.R."/>
            <person name="Kodira C.D."/>
            <person name="Leon-Narvaez H."/>
            <person name="Longo L.V."/>
            <person name="Ma L.J."/>
            <person name="Malavazi I."/>
            <person name="Matsuo A.L."/>
            <person name="Morais F.V."/>
            <person name="Pereira M."/>
            <person name="Rodriguez-Brito S."/>
            <person name="Sakthikumar S."/>
            <person name="Salem-Izacc S.M."/>
            <person name="Sykes S.M."/>
            <person name="Teixeira M.M."/>
            <person name="Vallejo M.C."/>
            <person name="Walter M.E."/>
            <person name="Yandava C."/>
            <person name="Young S."/>
            <person name="Zeng Q."/>
            <person name="Zucker J."/>
            <person name="Felipe M.S."/>
            <person name="Goldman G.H."/>
            <person name="Haas B.J."/>
            <person name="McEwen J.G."/>
            <person name="Nino-Vega G."/>
            <person name="Puccia R."/>
            <person name="San-Blas G."/>
            <person name="Soares C.M."/>
            <person name="Birren B.W."/>
            <person name="Cuomo C.A."/>
        </authorList>
    </citation>
    <scope>NUCLEOTIDE SEQUENCE [LARGE SCALE GENOMIC DNA]</scope>
    <source>
        <strain evidence="1 2">Pb18</strain>
    </source>
</reference>
<name>A0A0A0HT98_PARBD</name>
<keyword evidence="2" id="KW-1185">Reference proteome</keyword>
<dbReference type="EMBL" id="KN275969">
    <property type="protein sequence ID" value="KGM91533.1"/>
    <property type="molecule type" value="Genomic_DNA"/>
</dbReference>
<organism evidence="1 2">
    <name type="scientific">Paracoccidioides brasiliensis (strain Pb18)</name>
    <dbReference type="NCBI Taxonomy" id="502780"/>
    <lineage>
        <taxon>Eukaryota</taxon>
        <taxon>Fungi</taxon>
        <taxon>Dikarya</taxon>
        <taxon>Ascomycota</taxon>
        <taxon>Pezizomycotina</taxon>
        <taxon>Eurotiomycetes</taxon>
        <taxon>Eurotiomycetidae</taxon>
        <taxon>Onygenales</taxon>
        <taxon>Ajellomycetaceae</taxon>
        <taxon>Paracoccidioides</taxon>
    </lineage>
</organism>
<evidence type="ECO:0000313" key="2">
    <source>
        <dbReference type="Proteomes" id="UP000001628"/>
    </source>
</evidence>
<evidence type="ECO:0000313" key="1">
    <source>
        <dbReference type="EMBL" id="KGM91533.1"/>
    </source>
</evidence>
<dbReference type="InParanoid" id="A0A0A0HT98"/>
<accession>A0A0A0HT98</accession>
<dbReference type="GeneID" id="22588288"/>
<gene>
    <name evidence="1" type="ORF">PADG_12391</name>
</gene>
<sequence>MGSSPVTEWKWDESKGAIAALHDAAPLVWVGRISVAANCWQADFTSTQKLSPSCRIENEAPKKSS</sequence>
<dbReference type="VEuPathDB" id="FungiDB:PADG_12391"/>
<dbReference type="AlphaFoldDB" id="A0A0A0HT98"/>
<proteinExistence type="predicted"/>
<dbReference type="Proteomes" id="UP000001628">
    <property type="component" value="Unassembled WGS sequence"/>
</dbReference>
<dbReference type="HOGENOM" id="CLU_2850319_0_0_1"/>
<dbReference type="RefSeq" id="XP_010763408.1">
    <property type="nucleotide sequence ID" value="XM_010765106.1"/>
</dbReference>